<keyword evidence="2" id="KW-0732">Signal</keyword>
<protein>
    <submittedName>
        <fullName evidence="4">PQQ enzyme repeat-containing protein</fullName>
    </submittedName>
</protein>
<dbReference type="eggNOG" id="COG1520">
    <property type="taxonomic scope" value="Bacteria"/>
</dbReference>
<reference evidence="4 5" key="1">
    <citation type="submission" date="2011-11" db="EMBL/GenBank/DDBJ databases">
        <title>The Noncontiguous Finished genome of Jonquetella anthropi DSM 22815.</title>
        <authorList>
            <consortium name="US DOE Joint Genome Institute (JGI-PGF)"/>
            <person name="Lucas S."/>
            <person name="Copeland A."/>
            <person name="Lapidus A."/>
            <person name="Glavina del Rio T."/>
            <person name="Dalin E."/>
            <person name="Tice H."/>
            <person name="Bruce D."/>
            <person name="Goodwin L."/>
            <person name="Pitluck S."/>
            <person name="Peters L."/>
            <person name="Mikhailova N."/>
            <person name="Held B."/>
            <person name="Kyrpides N."/>
            <person name="Mavromatis K."/>
            <person name="Ivanova N."/>
            <person name="Markowitz V."/>
            <person name="Cheng J.-F."/>
            <person name="Hugenholtz P."/>
            <person name="Woyke T."/>
            <person name="Wu D."/>
            <person name="Gronow S."/>
            <person name="Wellnitz S."/>
            <person name="Brambilla E."/>
            <person name="Klenk H.-P."/>
            <person name="Eisen J.A."/>
        </authorList>
    </citation>
    <scope>NUCLEOTIDE SEQUENCE [LARGE SCALE GENOMIC DNA]</scope>
    <source>
        <strain evidence="4 5">DSM 22815</strain>
    </source>
</reference>
<proteinExistence type="predicted"/>
<gene>
    <name evidence="4" type="ORF">JonanDRAFT_1503</name>
</gene>
<evidence type="ECO:0000259" key="3">
    <source>
        <dbReference type="Pfam" id="PF13360"/>
    </source>
</evidence>
<feature type="signal peptide" evidence="2">
    <location>
        <begin position="1"/>
        <end position="18"/>
    </location>
</feature>
<dbReference type="InterPro" id="IPR002372">
    <property type="entry name" value="PQQ_rpt_dom"/>
</dbReference>
<sequence length="412" mass="43363">MRIFRPLLAVFCVLCASAAAGNEPILTIESHIQPAAPQVVTATPVSSSPAVSGEVKRKNGPTPAPSSRAHKTPSDGLYRAGGGCAGCFGPNGALSGKPGRTFTFPDRLTGSPVAYRGVLYLSCGQTLCAFDPKREKLLWAVQLKSRPTVPALAGGRMFFGTEDGNLVALKAETGAVLWQLNAKGMTFSSPVTAFENAFFAVSSSGTLLCLDGASGKVKWQTETGLNNPTALLFADEILLVGGQNLGYQAYHPVYGYRRWQGGDGTSMDVSPSWSDGTAYFPDTRGRVRALRAQNARFLWTSEPFSPLAAPLVVSGERGWGVTADGAVFAVGLTEGKVIWRTQLPGRVLTALAVSSDGHGVYTVTEKGALYALDGNTGMVQWDIPFGEPPAADPVLSGGALWVCCGNKLSEVR</sequence>
<dbReference type="EMBL" id="CM001376">
    <property type="protein sequence ID" value="EHM13865.1"/>
    <property type="molecule type" value="Genomic_DNA"/>
</dbReference>
<evidence type="ECO:0000313" key="4">
    <source>
        <dbReference type="EMBL" id="EHM13865.1"/>
    </source>
</evidence>
<dbReference type="STRING" id="885272.JonanDRAFT_1503"/>
<dbReference type="Pfam" id="PF13360">
    <property type="entry name" value="PQQ_2"/>
    <property type="match status" value="1"/>
</dbReference>
<dbReference type="Gene3D" id="2.130.10.10">
    <property type="entry name" value="YVTN repeat-like/Quinoprotein amine dehydrogenase"/>
    <property type="match status" value="2"/>
</dbReference>
<feature type="chain" id="PRO_5003541414" evidence="2">
    <location>
        <begin position="19"/>
        <end position="412"/>
    </location>
</feature>
<dbReference type="InterPro" id="IPR015943">
    <property type="entry name" value="WD40/YVTN_repeat-like_dom_sf"/>
</dbReference>
<evidence type="ECO:0000313" key="5">
    <source>
        <dbReference type="Proteomes" id="UP000003806"/>
    </source>
</evidence>
<keyword evidence="5" id="KW-1185">Reference proteome</keyword>
<evidence type="ECO:0000256" key="1">
    <source>
        <dbReference type="SAM" id="MobiDB-lite"/>
    </source>
</evidence>
<dbReference type="Gene3D" id="2.40.10.480">
    <property type="match status" value="1"/>
</dbReference>
<feature type="domain" description="Pyrrolo-quinoline quinone repeat" evidence="3">
    <location>
        <begin position="173"/>
        <end position="300"/>
    </location>
</feature>
<dbReference type="HOGENOM" id="CLU_055420_0_0_0"/>
<organism evidence="4 5">
    <name type="scientific">Jonquetella anthropi DSM 22815</name>
    <dbReference type="NCBI Taxonomy" id="885272"/>
    <lineage>
        <taxon>Bacteria</taxon>
        <taxon>Thermotogati</taxon>
        <taxon>Synergistota</taxon>
        <taxon>Synergistia</taxon>
        <taxon>Synergistales</taxon>
        <taxon>Dethiosulfovibrionaceae</taxon>
        <taxon>Jonquetella</taxon>
    </lineage>
</organism>
<name>H0UJ38_9BACT</name>
<feature type="region of interest" description="Disordered" evidence="1">
    <location>
        <begin position="43"/>
        <end position="73"/>
    </location>
</feature>
<dbReference type="Proteomes" id="UP000003806">
    <property type="component" value="Chromosome"/>
</dbReference>
<dbReference type="AlphaFoldDB" id="H0UJ38"/>
<evidence type="ECO:0000256" key="2">
    <source>
        <dbReference type="SAM" id="SignalP"/>
    </source>
</evidence>
<dbReference type="SMART" id="SM00564">
    <property type="entry name" value="PQQ"/>
    <property type="match status" value="6"/>
</dbReference>
<accession>H0UJ38</accession>
<dbReference type="SUPFAM" id="SSF50998">
    <property type="entry name" value="Quinoprotein alcohol dehydrogenase-like"/>
    <property type="match status" value="2"/>
</dbReference>
<dbReference type="PANTHER" id="PTHR34512:SF30">
    <property type="entry name" value="OUTER MEMBRANE PROTEIN ASSEMBLY FACTOR BAMB"/>
    <property type="match status" value="1"/>
</dbReference>
<dbReference type="PANTHER" id="PTHR34512">
    <property type="entry name" value="CELL SURFACE PROTEIN"/>
    <property type="match status" value="1"/>
</dbReference>
<dbReference type="InterPro" id="IPR011047">
    <property type="entry name" value="Quinoprotein_ADH-like_sf"/>
</dbReference>
<dbReference type="InterPro" id="IPR018391">
    <property type="entry name" value="PQQ_b-propeller_rpt"/>
</dbReference>